<reference evidence="6 7" key="1">
    <citation type="submission" date="2019-08" db="EMBL/GenBank/DDBJ databases">
        <title>Hyperibacter terrae gen. nov., sp. nov. and Hyperibacter viscosus sp. nov., two new members in the family Rhodospirillaceae isolated from the rhizosphere of Hypericum perforatum.</title>
        <authorList>
            <person name="Noviana Z."/>
        </authorList>
    </citation>
    <scope>NUCLEOTIDE SEQUENCE [LARGE SCALE GENOMIC DNA]</scope>
    <source>
        <strain evidence="6 7">R5913</strain>
    </source>
</reference>
<name>A0A5J6MJM7_9PROT</name>
<feature type="domain" description="3-hydroxyacyl-CoA dehydrogenase C-terminal" evidence="4">
    <location>
        <begin position="190"/>
        <end position="282"/>
    </location>
</feature>
<dbReference type="GO" id="GO:0008691">
    <property type="term" value="F:3-hydroxybutyryl-CoA dehydrogenase activity"/>
    <property type="evidence" value="ECO:0007669"/>
    <property type="project" value="TreeGrafter"/>
</dbReference>
<proteinExistence type="inferred from homology"/>
<dbReference type="Pfam" id="PF00725">
    <property type="entry name" value="3HCDH"/>
    <property type="match status" value="1"/>
</dbReference>
<dbReference type="Proteomes" id="UP000326202">
    <property type="component" value="Chromosome"/>
</dbReference>
<keyword evidence="2" id="KW-0560">Oxidoreductase</keyword>
<evidence type="ECO:0000256" key="2">
    <source>
        <dbReference type="ARBA" id="ARBA00023002"/>
    </source>
</evidence>
<dbReference type="PIRSF" id="PIRSF000105">
    <property type="entry name" value="HCDH"/>
    <property type="match status" value="1"/>
</dbReference>
<keyword evidence="7" id="KW-1185">Reference proteome</keyword>
<gene>
    <name evidence="6" type="ORF">FRZ44_28710</name>
</gene>
<accession>A0A5J6MJM7</accession>
<dbReference type="Gene3D" id="3.40.50.720">
    <property type="entry name" value="NAD(P)-binding Rossmann-like Domain"/>
    <property type="match status" value="1"/>
</dbReference>
<evidence type="ECO:0000313" key="6">
    <source>
        <dbReference type="EMBL" id="QEX17569.1"/>
    </source>
</evidence>
<comment type="similarity">
    <text evidence="1">Belongs to the 3-hydroxyacyl-CoA dehydrogenase family.</text>
</comment>
<dbReference type="GO" id="GO:0070403">
    <property type="term" value="F:NAD+ binding"/>
    <property type="evidence" value="ECO:0007669"/>
    <property type="project" value="InterPro"/>
</dbReference>
<dbReference type="InterPro" id="IPR006176">
    <property type="entry name" value="3-OHacyl-CoA_DH_NAD-bd"/>
</dbReference>
<dbReference type="OrthoDB" id="9803287at2"/>
<feature type="site" description="Important for catalytic activity" evidence="3">
    <location>
        <position position="144"/>
    </location>
</feature>
<dbReference type="Gene3D" id="1.10.1040.10">
    <property type="entry name" value="N-(1-d-carboxylethyl)-l-norvaline Dehydrogenase, domain 2"/>
    <property type="match status" value="1"/>
</dbReference>
<dbReference type="EMBL" id="CP042906">
    <property type="protein sequence ID" value="QEX17569.1"/>
    <property type="molecule type" value="Genomic_DNA"/>
</dbReference>
<protein>
    <submittedName>
        <fullName evidence="6">3-hydroxybutyryl-CoA dehydrogenase</fullName>
    </submittedName>
</protein>
<organism evidence="6 7">
    <name type="scientific">Hypericibacter terrae</name>
    <dbReference type="NCBI Taxonomy" id="2602015"/>
    <lineage>
        <taxon>Bacteria</taxon>
        <taxon>Pseudomonadati</taxon>
        <taxon>Pseudomonadota</taxon>
        <taxon>Alphaproteobacteria</taxon>
        <taxon>Rhodospirillales</taxon>
        <taxon>Dongiaceae</taxon>
        <taxon>Hypericibacter</taxon>
    </lineage>
</organism>
<dbReference type="FunFam" id="3.40.50.720:FF:000009">
    <property type="entry name" value="Fatty oxidation complex, alpha subunit"/>
    <property type="match status" value="1"/>
</dbReference>
<dbReference type="SUPFAM" id="SSF51735">
    <property type="entry name" value="NAD(P)-binding Rossmann-fold domains"/>
    <property type="match status" value="1"/>
</dbReference>
<dbReference type="InterPro" id="IPR006180">
    <property type="entry name" value="3-OHacyl-CoA_DH_CS"/>
</dbReference>
<dbReference type="RefSeq" id="WP_151177816.1">
    <property type="nucleotide sequence ID" value="NZ_CP042906.1"/>
</dbReference>
<dbReference type="GO" id="GO:0006635">
    <property type="term" value="P:fatty acid beta-oxidation"/>
    <property type="evidence" value="ECO:0007669"/>
    <property type="project" value="TreeGrafter"/>
</dbReference>
<evidence type="ECO:0000256" key="3">
    <source>
        <dbReference type="PIRSR" id="PIRSR000105-1"/>
    </source>
</evidence>
<dbReference type="PANTHER" id="PTHR48075:SF5">
    <property type="entry name" value="3-HYDROXYBUTYRYL-COA DEHYDROGENASE"/>
    <property type="match status" value="1"/>
</dbReference>
<dbReference type="KEGG" id="htq:FRZ44_28710"/>
<dbReference type="PANTHER" id="PTHR48075">
    <property type="entry name" value="3-HYDROXYACYL-COA DEHYDROGENASE FAMILY PROTEIN"/>
    <property type="match status" value="1"/>
</dbReference>
<evidence type="ECO:0000313" key="7">
    <source>
        <dbReference type="Proteomes" id="UP000326202"/>
    </source>
</evidence>
<dbReference type="AlphaFoldDB" id="A0A5J6MJM7"/>
<dbReference type="SUPFAM" id="SSF48179">
    <property type="entry name" value="6-phosphogluconate dehydrogenase C-terminal domain-like"/>
    <property type="match status" value="1"/>
</dbReference>
<dbReference type="InterPro" id="IPR022694">
    <property type="entry name" value="3-OHacyl-CoA_DH"/>
</dbReference>
<evidence type="ECO:0000256" key="1">
    <source>
        <dbReference type="ARBA" id="ARBA00009463"/>
    </source>
</evidence>
<dbReference type="Pfam" id="PF02737">
    <property type="entry name" value="3HCDH_N"/>
    <property type="match status" value="1"/>
</dbReference>
<feature type="domain" description="3-hydroxyacyl-CoA dehydrogenase NAD binding" evidence="5">
    <location>
        <begin position="7"/>
        <end position="188"/>
    </location>
</feature>
<dbReference type="InterPro" id="IPR036291">
    <property type="entry name" value="NAD(P)-bd_dom_sf"/>
</dbReference>
<evidence type="ECO:0000259" key="4">
    <source>
        <dbReference type="Pfam" id="PF00725"/>
    </source>
</evidence>
<evidence type="ECO:0000259" key="5">
    <source>
        <dbReference type="Pfam" id="PF02737"/>
    </source>
</evidence>
<sequence>MKDDIRKVGVVGAGLMGAEIALTFAIAGYPVRLVDQTEERLAAASERLLTLVRKGIAHGLYPPEQKDAVFARLATATDLGSLADCGFVTEAVFEEEAVKAGIFRALDRVCRPDCILASNTSTIPISTLASYVGDARRPRFLGTHYFSPVSRMKLVEVIPAFTTAPEIVARVRELCEEVGKTTVLIKDVTGFAVNRMLHAFVIEAIRLVEEGVASPEDIDLACKLALGHPMGPFELMDATSSQLCLQVHEILHDAYGERFRPRPLLKQRVKAGFVGGRGKPGWRKRR</sequence>
<dbReference type="PROSITE" id="PS00067">
    <property type="entry name" value="3HCDH"/>
    <property type="match status" value="1"/>
</dbReference>
<dbReference type="InterPro" id="IPR013328">
    <property type="entry name" value="6PGD_dom2"/>
</dbReference>
<dbReference type="InterPro" id="IPR008927">
    <property type="entry name" value="6-PGluconate_DH-like_C_sf"/>
</dbReference>
<dbReference type="InterPro" id="IPR006108">
    <property type="entry name" value="3HC_DH_C"/>
</dbReference>